<dbReference type="AlphaFoldDB" id="B0W070"/>
<dbReference type="InterPro" id="IPR050373">
    <property type="entry name" value="Fibrinogen_C-term_domain"/>
</dbReference>
<dbReference type="OrthoDB" id="7735550at2759"/>
<dbReference type="HOGENOM" id="CLU_038628_6_0_1"/>
<dbReference type="InParanoid" id="B0W070"/>
<dbReference type="InterPro" id="IPR002181">
    <property type="entry name" value="Fibrinogen_a/b/g_C_dom"/>
</dbReference>
<dbReference type="Gene3D" id="3.90.215.10">
    <property type="entry name" value="Gamma Fibrinogen, chain A, domain 1"/>
    <property type="match status" value="1"/>
</dbReference>
<dbReference type="PANTHER" id="PTHR19143:SF327">
    <property type="entry name" value="FI21813P1-RELATED"/>
    <property type="match status" value="1"/>
</dbReference>
<keyword evidence="4" id="KW-1185">Reference proteome</keyword>
<evidence type="ECO:0000313" key="2">
    <source>
        <dbReference type="EMBL" id="EDS37642.1"/>
    </source>
</evidence>
<dbReference type="eggNOG" id="KOG2579">
    <property type="taxonomic scope" value="Eukaryota"/>
</dbReference>
<evidence type="ECO:0000259" key="1">
    <source>
        <dbReference type="PROSITE" id="PS51406"/>
    </source>
</evidence>
<sequence>MRLIPKSPTNLPTTCSRFTNRHSGVQLIQPQPGFREPFQVFCDQEFEDGGWIVIQNRFEGSVYFHRDWREYERGFGNIEGEFWLGLGKIHELSYSRRYELVVVLEDWDGVEAIARYSEFLVAGPVEKYELKSLGAFEGSAGDSMRNNVGMGFSTFDADHDLHPENCAEFRRGAWWYRYCNESNLNALYLRGLNETSMYWLTFRDHFYGLKRTRMMIRAVV</sequence>
<dbReference type="InterPro" id="IPR014716">
    <property type="entry name" value="Fibrinogen_a/b/g_C_1"/>
</dbReference>
<accession>B0W070</accession>
<dbReference type="OMA" id="NVARHEL"/>
<dbReference type="EMBL" id="DS231816">
    <property type="protein sequence ID" value="EDS37642.1"/>
    <property type="molecule type" value="Genomic_DNA"/>
</dbReference>
<dbReference type="PROSITE" id="PS51406">
    <property type="entry name" value="FIBRINOGEN_C_2"/>
    <property type="match status" value="1"/>
</dbReference>
<reference evidence="3" key="2">
    <citation type="submission" date="2021-02" db="UniProtKB">
        <authorList>
            <consortium name="EnsemblMetazoa"/>
        </authorList>
    </citation>
    <scope>IDENTIFICATION</scope>
    <source>
        <strain evidence="3">JHB</strain>
    </source>
</reference>
<gene>
    <name evidence="3" type="primary">6031282</name>
    <name evidence="2" type="ORF">CpipJ_CPIJ000434</name>
</gene>
<feature type="domain" description="Fibrinogen C-terminal" evidence="1">
    <location>
        <begin position="6"/>
        <end position="220"/>
    </location>
</feature>
<reference evidence="2" key="1">
    <citation type="submission" date="2007-03" db="EMBL/GenBank/DDBJ databases">
        <title>Annotation of Culex pipiens quinquefasciatus.</title>
        <authorList>
            <consortium name="The Broad Institute Genome Sequencing Platform"/>
            <person name="Atkinson P.W."/>
            <person name="Hemingway J."/>
            <person name="Christensen B.M."/>
            <person name="Higgs S."/>
            <person name="Kodira C."/>
            <person name="Hannick L."/>
            <person name="Megy K."/>
            <person name="O'Leary S."/>
            <person name="Pearson M."/>
            <person name="Haas B.J."/>
            <person name="Mauceli E."/>
            <person name="Wortman J.R."/>
            <person name="Lee N.H."/>
            <person name="Guigo R."/>
            <person name="Stanke M."/>
            <person name="Alvarado L."/>
            <person name="Amedeo P."/>
            <person name="Antoine C.H."/>
            <person name="Arensburger P."/>
            <person name="Bidwell S.L."/>
            <person name="Crawford M."/>
            <person name="Camaro F."/>
            <person name="Devon K."/>
            <person name="Engels R."/>
            <person name="Hammond M."/>
            <person name="Howarth C."/>
            <person name="Koehrsen M."/>
            <person name="Lawson D."/>
            <person name="Montgomery P."/>
            <person name="Nene V."/>
            <person name="Nusbaum C."/>
            <person name="Puiu D."/>
            <person name="Romero-Severson J."/>
            <person name="Severson D.W."/>
            <person name="Shumway M."/>
            <person name="Sisk P."/>
            <person name="Stolte C."/>
            <person name="Zeng Q."/>
            <person name="Eisenstadt E."/>
            <person name="Fraser-Liggett C."/>
            <person name="Strausberg R."/>
            <person name="Galagan J."/>
            <person name="Birren B."/>
            <person name="Collins F.H."/>
        </authorList>
    </citation>
    <scope>NUCLEOTIDE SEQUENCE [LARGE SCALE GENOMIC DNA]</scope>
    <source>
        <strain evidence="2">JHB</strain>
    </source>
</reference>
<dbReference type="VEuPathDB" id="VectorBase:CQUJHB000429"/>
<dbReference type="KEGG" id="cqu:CpipJ_CPIJ000434"/>
<protein>
    <submittedName>
        <fullName evidence="2">Microfibril-associated glycoprotein 4</fullName>
    </submittedName>
</protein>
<proteinExistence type="predicted"/>
<dbReference type="SMART" id="SM00186">
    <property type="entry name" value="FBG"/>
    <property type="match status" value="1"/>
</dbReference>
<dbReference type="Pfam" id="PF00147">
    <property type="entry name" value="Fibrinogen_C"/>
    <property type="match status" value="1"/>
</dbReference>
<dbReference type="InterPro" id="IPR036056">
    <property type="entry name" value="Fibrinogen-like_C"/>
</dbReference>
<name>B0W070_CULQU</name>
<dbReference type="STRING" id="7176.B0W070"/>
<dbReference type="Proteomes" id="UP000002320">
    <property type="component" value="Unassembled WGS sequence"/>
</dbReference>
<dbReference type="CDD" id="cd00087">
    <property type="entry name" value="FReD"/>
    <property type="match status" value="1"/>
</dbReference>
<dbReference type="GO" id="GO:0005615">
    <property type="term" value="C:extracellular space"/>
    <property type="evidence" value="ECO:0007669"/>
    <property type="project" value="TreeGrafter"/>
</dbReference>
<evidence type="ECO:0000313" key="4">
    <source>
        <dbReference type="Proteomes" id="UP000002320"/>
    </source>
</evidence>
<dbReference type="PANTHER" id="PTHR19143">
    <property type="entry name" value="FIBRINOGEN/TENASCIN/ANGIOPOEITIN"/>
    <property type="match status" value="1"/>
</dbReference>
<evidence type="ECO:0000313" key="3">
    <source>
        <dbReference type="EnsemblMetazoa" id="CPIJ000434-PA"/>
    </source>
</evidence>
<dbReference type="SUPFAM" id="SSF56496">
    <property type="entry name" value="Fibrinogen C-terminal domain-like"/>
    <property type="match status" value="1"/>
</dbReference>
<dbReference type="EnsemblMetazoa" id="CPIJ000434-RA">
    <property type="protein sequence ID" value="CPIJ000434-PA"/>
    <property type="gene ID" value="CPIJ000434"/>
</dbReference>
<organism>
    <name type="scientific">Culex quinquefasciatus</name>
    <name type="common">Southern house mosquito</name>
    <name type="synonym">Culex pungens</name>
    <dbReference type="NCBI Taxonomy" id="7176"/>
    <lineage>
        <taxon>Eukaryota</taxon>
        <taxon>Metazoa</taxon>
        <taxon>Ecdysozoa</taxon>
        <taxon>Arthropoda</taxon>
        <taxon>Hexapoda</taxon>
        <taxon>Insecta</taxon>
        <taxon>Pterygota</taxon>
        <taxon>Neoptera</taxon>
        <taxon>Endopterygota</taxon>
        <taxon>Diptera</taxon>
        <taxon>Nematocera</taxon>
        <taxon>Culicoidea</taxon>
        <taxon>Culicidae</taxon>
        <taxon>Culicinae</taxon>
        <taxon>Culicini</taxon>
        <taxon>Culex</taxon>
        <taxon>Culex</taxon>
    </lineage>
</organism>
<dbReference type="VEuPathDB" id="VectorBase:CPIJ000434"/>
<dbReference type="FunCoup" id="B0W070">
    <property type="interactions" value="2"/>
</dbReference>